<dbReference type="InterPro" id="IPR000330">
    <property type="entry name" value="SNF2_N"/>
</dbReference>
<accession>E4Y272</accession>
<keyword evidence="4" id="KW-0227">DNA damage</keyword>
<dbReference type="AlphaFoldDB" id="E4Y272"/>
<comment type="subcellular location">
    <subcellularLocation>
        <location evidence="1">Nucleus</location>
    </subcellularLocation>
</comment>
<dbReference type="GO" id="GO:0005634">
    <property type="term" value="C:nucleus"/>
    <property type="evidence" value="ECO:0007669"/>
    <property type="project" value="TreeGrafter"/>
</dbReference>
<dbReference type="Pfam" id="PF00271">
    <property type="entry name" value="Helicase_C"/>
    <property type="match status" value="1"/>
</dbReference>
<keyword evidence="7" id="KW-0067">ATP-binding</keyword>
<keyword evidence="8" id="KW-0238">DNA-binding</keyword>
<evidence type="ECO:0000256" key="7">
    <source>
        <dbReference type="ARBA" id="ARBA00022840"/>
    </source>
</evidence>
<evidence type="ECO:0000256" key="1">
    <source>
        <dbReference type="ARBA" id="ARBA00004123"/>
    </source>
</evidence>
<protein>
    <recommendedName>
        <fullName evidence="12">Helicase C-terminal domain-containing protein</fullName>
    </recommendedName>
</protein>
<dbReference type="GO" id="GO:0005524">
    <property type="term" value="F:ATP binding"/>
    <property type="evidence" value="ECO:0007669"/>
    <property type="project" value="InterPro"/>
</dbReference>
<evidence type="ECO:0000259" key="12">
    <source>
        <dbReference type="PROSITE" id="PS51194"/>
    </source>
</evidence>
<dbReference type="GO" id="GO:0008094">
    <property type="term" value="F:ATP-dependent activity, acting on DNA"/>
    <property type="evidence" value="ECO:0007669"/>
    <property type="project" value="TreeGrafter"/>
</dbReference>
<dbReference type="InterPro" id="IPR038718">
    <property type="entry name" value="SNF2-like_sf"/>
</dbReference>
<feature type="domain" description="Helicase C-terminal" evidence="12">
    <location>
        <begin position="182"/>
        <end position="342"/>
    </location>
</feature>
<keyword evidence="5" id="KW-0378">Hydrolase</keyword>
<dbReference type="PROSITE" id="PS51194">
    <property type="entry name" value="HELICASE_CTER"/>
    <property type="match status" value="1"/>
</dbReference>
<evidence type="ECO:0000256" key="3">
    <source>
        <dbReference type="ARBA" id="ARBA00022741"/>
    </source>
</evidence>
<dbReference type="Pfam" id="PF00176">
    <property type="entry name" value="SNF2-rel_dom"/>
    <property type="match status" value="1"/>
</dbReference>
<dbReference type="EMBL" id="FN653775">
    <property type="protein sequence ID" value="CBY15966.1"/>
    <property type="molecule type" value="Genomic_DNA"/>
</dbReference>
<dbReference type="InParanoid" id="E4Y272"/>
<evidence type="ECO:0000256" key="5">
    <source>
        <dbReference type="ARBA" id="ARBA00022801"/>
    </source>
</evidence>
<gene>
    <name evidence="13" type="ORF">GSOID_T00016263001</name>
</gene>
<dbReference type="Pfam" id="PF25875">
    <property type="entry name" value="WHD_Rad26_CSB"/>
    <property type="match status" value="1"/>
</dbReference>
<keyword evidence="3" id="KW-0547">Nucleotide-binding</keyword>
<evidence type="ECO:0000313" key="14">
    <source>
        <dbReference type="Proteomes" id="UP000001307"/>
    </source>
</evidence>
<proteinExistence type="inferred from homology"/>
<dbReference type="SUPFAM" id="SSF52540">
    <property type="entry name" value="P-loop containing nucleoside triphosphate hydrolases"/>
    <property type="match status" value="2"/>
</dbReference>
<dbReference type="CDD" id="cd18793">
    <property type="entry name" value="SF2_C_SNF"/>
    <property type="match status" value="1"/>
</dbReference>
<dbReference type="InterPro" id="IPR050496">
    <property type="entry name" value="SNF2_RAD54_helicase_repair"/>
</dbReference>
<keyword evidence="10" id="KW-0539">Nucleus</keyword>
<comment type="similarity">
    <text evidence="2">Belongs to the SNF2/RAD54 helicase family.</text>
</comment>
<evidence type="ECO:0000313" key="13">
    <source>
        <dbReference type="EMBL" id="CBY15966.1"/>
    </source>
</evidence>
<dbReference type="InterPro" id="IPR049730">
    <property type="entry name" value="SNF2/RAD54-like_C"/>
</dbReference>
<dbReference type="Gene3D" id="3.40.50.300">
    <property type="entry name" value="P-loop containing nucleotide triphosphate hydrolases"/>
    <property type="match status" value="1"/>
</dbReference>
<dbReference type="InterPro" id="IPR027417">
    <property type="entry name" value="P-loop_NTPase"/>
</dbReference>
<dbReference type="PANTHER" id="PTHR45629:SF7">
    <property type="entry name" value="DNA EXCISION REPAIR PROTEIN ERCC-6-RELATED"/>
    <property type="match status" value="1"/>
</dbReference>
<evidence type="ECO:0000256" key="4">
    <source>
        <dbReference type="ARBA" id="ARBA00022763"/>
    </source>
</evidence>
<name>E4Y272_OIKDI</name>
<dbReference type="InterPro" id="IPR001650">
    <property type="entry name" value="Helicase_C-like"/>
</dbReference>
<evidence type="ECO:0000256" key="6">
    <source>
        <dbReference type="ARBA" id="ARBA00022806"/>
    </source>
</evidence>
<evidence type="ECO:0000256" key="2">
    <source>
        <dbReference type="ARBA" id="ARBA00007025"/>
    </source>
</evidence>
<dbReference type="GO" id="GO:0006283">
    <property type="term" value="P:transcription-coupled nucleotide-excision repair"/>
    <property type="evidence" value="ECO:0007669"/>
    <property type="project" value="TreeGrafter"/>
</dbReference>
<dbReference type="OrthoDB" id="413460at2759"/>
<feature type="region of interest" description="Disordered" evidence="11">
    <location>
        <begin position="495"/>
        <end position="522"/>
    </location>
</feature>
<evidence type="ECO:0000256" key="11">
    <source>
        <dbReference type="SAM" id="MobiDB-lite"/>
    </source>
</evidence>
<sequence>MTTRNIKRINSTRRIILTGSPIMNSLTELWSLVDFVQPGLLGKLEVFSVELSVPIQQGSLAGANQLQIVTGLKCAEELRAIVKPLLLRRLKADINLVKVKKSDNVLFIKMTEEQDAVYQSYLGTQRVRDALLEGAHCFGILAKLRQLVSHPYFVGDEETGKITEEQISRSIKKPLISGKMQALLSLLGGWRKQKRKVLVFCQCLPSLKMIVGMCNRNYVPVLSIYGQTPVSTRQMLINEFNDSPDAFAMVMTSRVGGVGLNIHGATRTVIFEPDWNPGQDEQAAARIHRPQQTDNVAIYRLITNDSIEEWIYQRQIYKHSVAQHVLSDKHNDQRLFAKASMACLLFGKGDTAETLKMIGADIKIDKKKDKRETDLEKATRKAAEAQESSISKSLKKVYKKFPHLKPKKTDTIDGEKIEGLQSASKIDVGENKNYGKTEDWVLARLFKKAGCVIDTAVDQAAIKEGTDYKKIDEEAQKVAKAAVAALHKNLRQPKVKSLKTKSSSSSLLQKMRQRRTVEEETEAPVALPEDVLKKSKLNPNYKLANNLRNYIQENWRGPTSDDLIAKFDGNVRDKAVFKAVLKQLATLNTKTKRWKLKPQYES</sequence>
<dbReference type="Gene3D" id="3.40.50.10810">
    <property type="entry name" value="Tandem AAA-ATPase domain"/>
    <property type="match status" value="1"/>
</dbReference>
<dbReference type="Proteomes" id="UP000001307">
    <property type="component" value="Unassembled WGS sequence"/>
</dbReference>
<evidence type="ECO:0000256" key="9">
    <source>
        <dbReference type="ARBA" id="ARBA00023204"/>
    </source>
</evidence>
<dbReference type="InterPro" id="IPR058951">
    <property type="entry name" value="WHD_Rad26_CSB-like"/>
</dbReference>
<dbReference type="GO" id="GO:0016787">
    <property type="term" value="F:hydrolase activity"/>
    <property type="evidence" value="ECO:0007669"/>
    <property type="project" value="UniProtKB-KW"/>
</dbReference>
<keyword evidence="14" id="KW-1185">Reference proteome</keyword>
<dbReference type="SMART" id="SM00490">
    <property type="entry name" value="HELICc"/>
    <property type="match status" value="1"/>
</dbReference>
<dbReference type="PANTHER" id="PTHR45629">
    <property type="entry name" value="SNF2/RAD54 FAMILY MEMBER"/>
    <property type="match status" value="1"/>
</dbReference>
<evidence type="ECO:0000256" key="8">
    <source>
        <dbReference type="ARBA" id="ARBA00023125"/>
    </source>
</evidence>
<reference evidence="13" key="1">
    <citation type="journal article" date="2010" name="Science">
        <title>Plasticity of animal genome architecture unmasked by rapid evolution of a pelagic tunicate.</title>
        <authorList>
            <person name="Denoeud F."/>
            <person name="Henriet S."/>
            <person name="Mungpakdee S."/>
            <person name="Aury J.M."/>
            <person name="Da Silva C."/>
            <person name="Brinkmann H."/>
            <person name="Mikhaleva J."/>
            <person name="Olsen L.C."/>
            <person name="Jubin C."/>
            <person name="Canestro C."/>
            <person name="Bouquet J.M."/>
            <person name="Danks G."/>
            <person name="Poulain J."/>
            <person name="Campsteijn C."/>
            <person name="Adamski M."/>
            <person name="Cross I."/>
            <person name="Yadetie F."/>
            <person name="Muffato M."/>
            <person name="Louis A."/>
            <person name="Butcher S."/>
            <person name="Tsagkogeorga G."/>
            <person name="Konrad A."/>
            <person name="Singh S."/>
            <person name="Jensen M.F."/>
            <person name="Cong E.H."/>
            <person name="Eikeseth-Otteraa H."/>
            <person name="Noel B."/>
            <person name="Anthouard V."/>
            <person name="Porcel B.M."/>
            <person name="Kachouri-Lafond R."/>
            <person name="Nishino A."/>
            <person name="Ugolini M."/>
            <person name="Chourrout P."/>
            <person name="Nishida H."/>
            <person name="Aasland R."/>
            <person name="Huzurbazar S."/>
            <person name="Westhof E."/>
            <person name="Delsuc F."/>
            <person name="Lehrach H."/>
            <person name="Reinhardt R."/>
            <person name="Weissenbach J."/>
            <person name="Roy S.W."/>
            <person name="Artiguenave F."/>
            <person name="Postlethwait J.H."/>
            <person name="Manak J.R."/>
            <person name="Thompson E.M."/>
            <person name="Jaillon O."/>
            <person name="Du Pasquier L."/>
            <person name="Boudinot P."/>
            <person name="Liberles D.A."/>
            <person name="Volff J.N."/>
            <person name="Philippe H."/>
            <person name="Lenhard B."/>
            <person name="Roest Crollius H."/>
            <person name="Wincker P."/>
            <person name="Chourrout D."/>
        </authorList>
    </citation>
    <scope>NUCLEOTIDE SEQUENCE [LARGE SCALE GENOMIC DNA]</scope>
</reference>
<keyword evidence="9" id="KW-0234">DNA repair</keyword>
<evidence type="ECO:0000256" key="10">
    <source>
        <dbReference type="ARBA" id="ARBA00023242"/>
    </source>
</evidence>
<organism evidence="13">
    <name type="scientific">Oikopleura dioica</name>
    <name type="common">Tunicate</name>
    <dbReference type="NCBI Taxonomy" id="34765"/>
    <lineage>
        <taxon>Eukaryota</taxon>
        <taxon>Metazoa</taxon>
        <taxon>Chordata</taxon>
        <taxon>Tunicata</taxon>
        <taxon>Appendicularia</taxon>
        <taxon>Copelata</taxon>
        <taxon>Oikopleuridae</taxon>
        <taxon>Oikopleura</taxon>
    </lineage>
</organism>
<keyword evidence="6" id="KW-0347">Helicase</keyword>